<organism evidence="1 2">
    <name type="scientific">Nocardioides simplex</name>
    <name type="common">Arthrobacter simplex</name>
    <dbReference type="NCBI Taxonomy" id="2045"/>
    <lineage>
        <taxon>Bacteria</taxon>
        <taxon>Bacillati</taxon>
        <taxon>Actinomycetota</taxon>
        <taxon>Actinomycetes</taxon>
        <taxon>Propionibacteriales</taxon>
        <taxon>Nocardioidaceae</taxon>
        <taxon>Pimelobacter</taxon>
    </lineage>
</organism>
<dbReference type="HOGENOM" id="CLU_3009757_0_0_11"/>
<reference evidence="1 2" key="1">
    <citation type="journal article" date="2015" name="Genome Announc.">
        <title>Complete Genome Sequence of Steroid-Transforming Nocardioides simplex VKM Ac-2033D.</title>
        <authorList>
            <person name="Shtratnikova V.Y."/>
            <person name="Schelkunov M.I."/>
            <person name="Pekov Y.A."/>
            <person name="Fokina V.V."/>
            <person name="Logacheva M.D."/>
            <person name="Sokolov S.L."/>
            <person name="Bragin E.Y."/>
            <person name="Ashapkin V.V."/>
            <person name="Donova M.V."/>
        </authorList>
    </citation>
    <scope>NUCLEOTIDE SEQUENCE [LARGE SCALE GENOMIC DNA]</scope>
    <source>
        <strain evidence="1 2">VKM Ac-2033D</strain>
    </source>
</reference>
<gene>
    <name evidence="1" type="ORF">KR76_00076</name>
</gene>
<dbReference type="STRING" id="2045.KR76_00076"/>
<dbReference type="Proteomes" id="UP000030300">
    <property type="component" value="Chromosome"/>
</dbReference>
<proteinExistence type="predicted"/>
<evidence type="ECO:0000313" key="1">
    <source>
        <dbReference type="EMBL" id="AJR18278.1"/>
    </source>
</evidence>
<evidence type="ECO:0000313" key="2">
    <source>
        <dbReference type="Proteomes" id="UP000030300"/>
    </source>
</evidence>
<keyword evidence="2" id="KW-1185">Reference proteome</keyword>
<name>A0A0C5WY98_NOCSI</name>
<dbReference type="KEGG" id="psim:KR76_00076"/>
<dbReference type="EMBL" id="CP009896">
    <property type="protein sequence ID" value="AJR18278.1"/>
    <property type="molecule type" value="Genomic_DNA"/>
</dbReference>
<dbReference type="AlphaFoldDB" id="A0A0C5WY98"/>
<sequence length="56" mass="6118">MDLVIPLHLGALHPVEQIATMVLAFGPFVVLGIVIYFRRRAEARDEAEHHDAPGGA</sequence>
<accession>A0A0C5WY98</accession>
<protein>
    <submittedName>
        <fullName evidence="1">Uncharacterized protein</fullName>
    </submittedName>
</protein>